<feature type="region of interest" description="Disordered" evidence="1">
    <location>
        <begin position="1"/>
        <end position="25"/>
    </location>
</feature>
<evidence type="ECO:0000256" key="1">
    <source>
        <dbReference type="SAM" id="MobiDB-lite"/>
    </source>
</evidence>
<evidence type="ECO:0000313" key="2">
    <source>
        <dbReference type="EMBL" id="KAK7043212.1"/>
    </source>
</evidence>
<sequence>MDSSTYPPSYSATIPSPNYSSDPAEDEQRLAYQRSPTHGALTGIFVRKEGQVTVILENQREGTSEPEYGRRSAVSGSIVLHQPSVITEVKVRLRGSVEFLTLSQGFAQKDLCDETQVLYDKEAESTECPSSLPFSLIMPSTFQHGQKHYPFPPSYDVQLFSENIQYAKVAYFLTVMVTKSRKGPTALLLGKNQQKYRPRSRPPRPIPYDHSFLSTIKVCPEEWHQSSCTIEPRLPESDLQPVSCQLFLPSVGVYEMTESIPFHIQLIGTSSTLQRLCSQSKGNPPVMLRLLRQLVLDVNGRQVAINLCLGEAKICSPPPTLDGGSQDTTAVNLEGEIKVEMENFTVPSFDSGIVATRDHIALELSKSKPDSNALFKPLKHIQVLKLVTDPWSDTPDPFS</sequence>
<accession>A0AAW0CW94</accession>
<comment type="caution">
    <text evidence="2">The sequence shown here is derived from an EMBL/GenBank/DDBJ whole genome shotgun (WGS) entry which is preliminary data.</text>
</comment>
<name>A0AAW0CW94_9AGAR</name>
<reference evidence="2 3" key="1">
    <citation type="submission" date="2024-01" db="EMBL/GenBank/DDBJ databases">
        <title>A draft genome for a cacao thread blight-causing isolate of Paramarasmius palmivorus.</title>
        <authorList>
            <person name="Baruah I.K."/>
            <person name="Bukari Y."/>
            <person name="Amoako-Attah I."/>
            <person name="Meinhardt L.W."/>
            <person name="Bailey B.A."/>
            <person name="Cohen S.P."/>
        </authorList>
    </citation>
    <scope>NUCLEOTIDE SEQUENCE [LARGE SCALE GENOMIC DNA]</scope>
    <source>
        <strain evidence="2 3">GH-12</strain>
    </source>
</reference>
<dbReference type="AlphaFoldDB" id="A0AAW0CW94"/>
<proteinExistence type="predicted"/>
<organism evidence="2 3">
    <name type="scientific">Paramarasmius palmivorus</name>
    <dbReference type="NCBI Taxonomy" id="297713"/>
    <lineage>
        <taxon>Eukaryota</taxon>
        <taxon>Fungi</taxon>
        <taxon>Dikarya</taxon>
        <taxon>Basidiomycota</taxon>
        <taxon>Agaricomycotina</taxon>
        <taxon>Agaricomycetes</taxon>
        <taxon>Agaricomycetidae</taxon>
        <taxon>Agaricales</taxon>
        <taxon>Marasmiineae</taxon>
        <taxon>Marasmiaceae</taxon>
        <taxon>Paramarasmius</taxon>
    </lineage>
</organism>
<dbReference type="Proteomes" id="UP001383192">
    <property type="component" value="Unassembled WGS sequence"/>
</dbReference>
<keyword evidence="3" id="KW-1185">Reference proteome</keyword>
<evidence type="ECO:0008006" key="4">
    <source>
        <dbReference type="Google" id="ProtNLM"/>
    </source>
</evidence>
<gene>
    <name evidence="2" type="ORF">VNI00_008566</name>
</gene>
<dbReference type="EMBL" id="JAYKXP010000029">
    <property type="protein sequence ID" value="KAK7043212.1"/>
    <property type="molecule type" value="Genomic_DNA"/>
</dbReference>
<feature type="compositionally biased region" description="Polar residues" evidence="1">
    <location>
        <begin position="1"/>
        <end position="21"/>
    </location>
</feature>
<protein>
    <recommendedName>
        <fullName evidence="4">Arrestin-like N-terminal domain-containing protein</fullName>
    </recommendedName>
</protein>
<evidence type="ECO:0000313" key="3">
    <source>
        <dbReference type="Proteomes" id="UP001383192"/>
    </source>
</evidence>